<dbReference type="EMBL" id="PGCJ01001348">
    <property type="protein sequence ID" value="PLW06144.1"/>
    <property type="molecule type" value="Genomic_DNA"/>
</dbReference>
<keyword evidence="3" id="KW-0862">Zinc</keyword>
<dbReference type="InterPro" id="IPR013083">
    <property type="entry name" value="Znf_RING/FYVE/PHD"/>
</dbReference>
<comment type="caution">
    <text evidence="8">The sequence shown here is derived from an EMBL/GenBank/DDBJ whole genome shotgun (WGS) entry which is preliminary data.</text>
</comment>
<feature type="compositionally biased region" description="Low complexity" evidence="6">
    <location>
        <begin position="227"/>
        <end position="252"/>
    </location>
</feature>
<dbReference type="InterPro" id="IPR017907">
    <property type="entry name" value="Znf_RING_CS"/>
</dbReference>
<evidence type="ECO:0000313" key="8">
    <source>
        <dbReference type="EMBL" id="PLW06144.1"/>
    </source>
</evidence>
<evidence type="ECO:0000256" key="3">
    <source>
        <dbReference type="ARBA" id="ARBA00022833"/>
    </source>
</evidence>
<feature type="compositionally biased region" description="Pro residues" evidence="6">
    <location>
        <begin position="253"/>
        <end position="262"/>
    </location>
</feature>
<keyword evidence="5" id="KW-0175">Coiled coil</keyword>
<protein>
    <recommendedName>
        <fullName evidence="7">RING-type domain-containing protein</fullName>
    </recommendedName>
</protein>
<evidence type="ECO:0000256" key="4">
    <source>
        <dbReference type="PROSITE-ProRule" id="PRU00175"/>
    </source>
</evidence>
<proteinExistence type="predicted"/>
<reference evidence="8 9" key="1">
    <citation type="submission" date="2017-11" db="EMBL/GenBank/DDBJ databases">
        <title>De novo assembly and phasing of dikaryotic genomes from two isolates of Puccinia coronata f. sp. avenae, the causal agent of oat crown rust.</title>
        <authorList>
            <person name="Miller M.E."/>
            <person name="Zhang Y."/>
            <person name="Omidvar V."/>
            <person name="Sperschneider J."/>
            <person name="Schwessinger B."/>
            <person name="Raley C."/>
            <person name="Palmer J.M."/>
            <person name="Garnica D."/>
            <person name="Upadhyaya N."/>
            <person name="Rathjen J."/>
            <person name="Taylor J.M."/>
            <person name="Park R.F."/>
            <person name="Dodds P.N."/>
            <person name="Hirsch C.D."/>
            <person name="Kianian S.F."/>
            <person name="Figueroa M."/>
        </authorList>
    </citation>
    <scope>NUCLEOTIDE SEQUENCE [LARGE SCALE GENOMIC DNA]</scope>
    <source>
        <strain evidence="8">12NC29</strain>
    </source>
</reference>
<dbReference type="Proteomes" id="UP000235388">
    <property type="component" value="Unassembled WGS sequence"/>
</dbReference>
<evidence type="ECO:0000259" key="7">
    <source>
        <dbReference type="PROSITE" id="PS50089"/>
    </source>
</evidence>
<keyword evidence="2 4" id="KW-0863">Zinc-finger</keyword>
<evidence type="ECO:0000256" key="5">
    <source>
        <dbReference type="SAM" id="Coils"/>
    </source>
</evidence>
<dbReference type="Gene3D" id="3.30.40.10">
    <property type="entry name" value="Zinc/RING finger domain, C3HC4 (zinc finger)"/>
    <property type="match status" value="1"/>
</dbReference>
<keyword evidence="9" id="KW-1185">Reference proteome</keyword>
<name>A0A2N5RYV5_9BASI</name>
<evidence type="ECO:0000256" key="2">
    <source>
        <dbReference type="ARBA" id="ARBA00022771"/>
    </source>
</evidence>
<feature type="coiled-coil region" evidence="5">
    <location>
        <begin position="339"/>
        <end position="402"/>
    </location>
</feature>
<keyword evidence="1" id="KW-0479">Metal-binding</keyword>
<dbReference type="GO" id="GO:0008270">
    <property type="term" value="F:zinc ion binding"/>
    <property type="evidence" value="ECO:0007669"/>
    <property type="project" value="UniProtKB-KW"/>
</dbReference>
<dbReference type="Pfam" id="PF13445">
    <property type="entry name" value="zf-RING_UBOX"/>
    <property type="match status" value="1"/>
</dbReference>
<dbReference type="OrthoDB" id="6105938at2759"/>
<accession>A0A2N5RYV5</accession>
<dbReference type="SUPFAM" id="SSF57850">
    <property type="entry name" value="RING/U-box"/>
    <property type="match status" value="1"/>
</dbReference>
<evidence type="ECO:0000256" key="1">
    <source>
        <dbReference type="ARBA" id="ARBA00022723"/>
    </source>
</evidence>
<feature type="region of interest" description="Disordered" evidence="6">
    <location>
        <begin position="220"/>
        <end position="281"/>
    </location>
</feature>
<organism evidence="8 9">
    <name type="scientific">Puccinia coronata f. sp. avenae</name>
    <dbReference type="NCBI Taxonomy" id="200324"/>
    <lineage>
        <taxon>Eukaryota</taxon>
        <taxon>Fungi</taxon>
        <taxon>Dikarya</taxon>
        <taxon>Basidiomycota</taxon>
        <taxon>Pucciniomycotina</taxon>
        <taxon>Pucciniomycetes</taxon>
        <taxon>Pucciniales</taxon>
        <taxon>Pucciniaceae</taxon>
        <taxon>Puccinia</taxon>
    </lineage>
</organism>
<dbReference type="InterPro" id="IPR027370">
    <property type="entry name" value="Znf-RING_euk"/>
</dbReference>
<dbReference type="CDD" id="cd16449">
    <property type="entry name" value="RING-HC"/>
    <property type="match status" value="1"/>
</dbReference>
<dbReference type="PROSITE" id="PS00518">
    <property type="entry name" value="ZF_RING_1"/>
    <property type="match status" value="1"/>
</dbReference>
<dbReference type="PROSITE" id="PS50089">
    <property type="entry name" value="ZF_RING_2"/>
    <property type="match status" value="1"/>
</dbReference>
<dbReference type="InterPro" id="IPR001841">
    <property type="entry name" value="Znf_RING"/>
</dbReference>
<gene>
    <name evidence="8" type="ORF">PCANC_25175</name>
</gene>
<evidence type="ECO:0000256" key="6">
    <source>
        <dbReference type="SAM" id="MobiDB-lite"/>
    </source>
</evidence>
<evidence type="ECO:0000313" key="9">
    <source>
        <dbReference type="Proteomes" id="UP000235388"/>
    </source>
</evidence>
<sequence length="541" mass="59352">MSLISVDECFSSPQAPNIKSERLKVKVKTQGAGLTVAELKKAIVRKGYPSLCDASRITLILPVGGGRVLSDEMLASDLQDNASLLALISSSSHETTQLHKDGGLHIPHILYVYHSGTLRTHVKWPIYVTGPNAGQWSSWQTPWTASLPELYQQFTGIGFDANIVSRELKRLEHRRLPEDLVSSSLRGAGFLVPSLLFRLWDAVGLNKMIDAQKRGVLRTQSSGFEVTSASSTSSTSSIDTDASEATVLRGSPRAPPATPPQPSGSGLPHATRSVVMGSPSEHESAYDEVFYQNFLPPTPTVQGSDCSSESGLSARTCSRMHWTPGNQPSGVTMSTSSRLSKIIRKVGELTRERDRLESDSRQAMQSGGSESAQFARLLEQQARQFEAERQHYAQELQTLASANVALRAEVEAEVRTVREVFEAIEMTRGDNEAARLAEQNTVKALQEIKDNLSNVVTCSICCERYGSLSVNVARRPIHLSCGHIFCASCLHSDWAHRAQAGLEARCFNRCANFDVNRLAEIYLLDDVKDVLERLPDVEMAE</sequence>
<feature type="domain" description="RING-type" evidence="7">
    <location>
        <begin position="458"/>
        <end position="506"/>
    </location>
</feature>
<dbReference type="AlphaFoldDB" id="A0A2N5RYV5"/>